<comment type="caution">
    <text evidence="1">The sequence shown here is derived from an EMBL/GenBank/DDBJ whole genome shotgun (WGS) entry which is preliminary data.</text>
</comment>
<dbReference type="InterPro" id="IPR029062">
    <property type="entry name" value="Class_I_gatase-like"/>
</dbReference>
<dbReference type="PANTHER" id="PTHR43130:SF15">
    <property type="entry name" value="THIJ_PFPI FAMILY PROTEIN (AFU_ORTHOLOGUE AFUA_5G14240)"/>
    <property type="match status" value="1"/>
</dbReference>
<evidence type="ECO:0000313" key="2">
    <source>
        <dbReference type="Proteomes" id="UP001218218"/>
    </source>
</evidence>
<accession>A0AAD7A4E5</accession>
<sequence>MPETLNVAVCICTGVTLSDFIPNIEILAELNDADDPVFSKLQGIVDVPFRVKFEYLSPTLDPVVSLRGKCAPTFNPTTTYAAAKASGTQYDIIFVPAGEPSVPEDLIAFICTQRPRFALRQEGDDEQGILSHYRGVFSSVQGIKFDLTHGFIEAATPKDIKWVTKARWAVDGNIWTSSGVAAGYDMVLAFIEHLVGPPTARVLRDAAEIRDATQEDDPFAEFHGLV</sequence>
<dbReference type="InterPro" id="IPR052158">
    <property type="entry name" value="INH-QAR"/>
</dbReference>
<evidence type="ECO:0000313" key="1">
    <source>
        <dbReference type="EMBL" id="KAJ7348811.1"/>
    </source>
</evidence>
<reference evidence="1" key="1">
    <citation type="submission" date="2023-03" db="EMBL/GenBank/DDBJ databases">
        <title>Massive genome expansion in bonnet fungi (Mycena s.s.) driven by repeated elements and novel gene families across ecological guilds.</title>
        <authorList>
            <consortium name="Lawrence Berkeley National Laboratory"/>
            <person name="Harder C.B."/>
            <person name="Miyauchi S."/>
            <person name="Viragh M."/>
            <person name="Kuo A."/>
            <person name="Thoen E."/>
            <person name="Andreopoulos B."/>
            <person name="Lu D."/>
            <person name="Skrede I."/>
            <person name="Drula E."/>
            <person name="Henrissat B."/>
            <person name="Morin E."/>
            <person name="Kohler A."/>
            <person name="Barry K."/>
            <person name="LaButti K."/>
            <person name="Morin E."/>
            <person name="Salamov A."/>
            <person name="Lipzen A."/>
            <person name="Mereny Z."/>
            <person name="Hegedus B."/>
            <person name="Baldrian P."/>
            <person name="Stursova M."/>
            <person name="Weitz H."/>
            <person name="Taylor A."/>
            <person name="Grigoriev I.V."/>
            <person name="Nagy L.G."/>
            <person name="Martin F."/>
            <person name="Kauserud H."/>
        </authorList>
    </citation>
    <scope>NUCLEOTIDE SEQUENCE</scope>
    <source>
        <strain evidence="1">CBHHK002</strain>
    </source>
</reference>
<proteinExistence type="predicted"/>
<protein>
    <recommendedName>
        <fullName evidence="3">DJ-1/PfpI domain-containing protein</fullName>
    </recommendedName>
</protein>
<evidence type="ECO:0008006" key="3">
    <source>
        <dbReference type="Google" id="ProtNLM"/>
    </source>
</evidence>
<keyword evidence="2" id="KW-1185">Reference proteome</keyword>
<dbReference type="SUPFAM" id="SSF52317">
    <property type="entry name" value="Class I glutamine amidotransferase-like"/>
    <property type="match status" value="1"/>
</dbReference>
<gene>
    <name evidence="1" type="ORF">DFH08DRAFT_807417</name>
</gene>
<dbReference type="PANTHER" id="PTHR43130">
    <property type="entry name" value="ARAC-FAMILY TRANSCRIPTIONAL REGULATOR"/>
    <property type="match status" value="1"/>
</dbReference>
<dbReference type="Gene3D" id="3.40.50.880">
    <property type="match status" value="2"/>
</dbReference>
<dbReference type="EMBL" id="JARIHO010000016">
    <property type="protein sequence ID" value="KAJ7348811.1"/>
    <property type="molecule type" value="Genomic_DNA"/>
</dbReference>
<name>A0AAD7A4E5_9AGAR</name>
<dbReference type="Proteomes" id="UP001218218">
    <property type="component" value="Unassembled WGS sequence"/>
</dbReference>
<dbReference type="AlphaFoldDB" id="A0AAD7A4E5"/>
<organism evidence="1 2">
    <name type="scientific">Mycena albidolilacea</name>
    <dbReference type="NCBI Taxonomy" id="1033008"/>
    <lineage>
        <taxon>Eukaryota</taxon>
        <taxon>Fungi</taxon>
        <taxon>Dikarya</taxon>
        <taxon>Basidiomycota</taxon>
        <taxon>Agaricomycotina</taxon>
        <taxon>Agaricomycetes</taxon>
        <taxon>Agaricomycetidae</taxon>
        <taxon>Agaricales</taxon>
        <taxon>Marasmiineae</taxon>
        <taxon>Mycenaceae</taxon>
        <taxon>Mycena</taxon>
    </lineage>
</organism>